<organism evidence="1 2">
    <name type="scientific">Burkholderia cepacia GG4</name>
    <dbReference type="NCBI Taxonomy" id="1009846"/>
    <lineage>
        <taxon>Bacteria</taxon>
        <taxon>Pseudomonadati</taxon>
        <taxon>Pseudomonadota</taxon>
        <taxon>Betaproteobacteria</taxon>
        <taxon>Burkholderiales</taxon>
        <taxon>Burkholderiaceae</taxon>
        <taxon>Burkholderia</taxon>
        <taxon>Burkholderia cepacia complex</taxon>
    </lineage>
</organism>
<evidence type="ECO:0000313" key="2">
    <source>
        <dbReference type="Proteomes" id="UP000032866"/>
    </source>
</evidence>
<name>A0A9W3JWN9_BURCE</name>
<dbReference type="AlphaFoldDB" id="A0A9W3JWN9"/>
<accession>A0A9W3JWN9</accession>
<dbReference type="KEGG" id="bct:GEM_0265"/>
<reference evidence="1 2" key="1">
    <citation type="journal article" date="2012" name="J. Bacteriol.">
        <title>Complete Genome Sequence of Burkholderia sp. Strain GG4, a Betaproteobacterium That Reduces 3-Oxo-N-Acylhomoserine Lactones and Produces Different N-Acylhomoserine Lactones.</title>
        <authorList>
            <person name="Hong K.W."/>
            <person name="Koh C.L."/>
            <person name="Sam C.K."/>
            <person name="Yin W.F."/>
            <person name="Chan K.G."/>
        </authorList>
    </citation>
    <scope>NUCLEOTIDE SEQUENCE [LARGE SCALE GENOMIC DNA]</scope>
    <source>
        <strain evidence="1 2">GG4</strain>
    </source>
</reference>
<protein>
    <submittedName>
        <fullName evidence="1">Uncharacterized protein</fullName>
    </submittedName>
</protein>
<dbReference type="Proteomes" id="UP000032866">
    <property type="component" value="Chromosome 1"/>
</dbReference>
<evidence type="ECO:0000313" key="1">
    <source>
        <dbReference type="EMBL" id="AFQ46719.1"/>
    </source>
</evidence>
<gene>
    <name evidence="1" type="ORF">GEM_0265</name>
</gene>
<proteinExistence type="predicted"/>
<dbReference type="EMBL" id="CP003774">
    <property type="protein sequence ID" value="AFQ46719.1"/>
    <property type="molecule type" value="Genomic_DNA"/>
</dbReference>
<sequence length="227" mass="24612">MGPRVGFAASASVGVGRRDEVDAARGKRMASTHAPDGEIRAARGAMILDCLARVIRTGRIKTATVAEHRAHGNLVEAQQGDQYRFHTLGGAVRRRVKTSRAGANAAPRMDASLGRGLRRPAGDLPNRSIEQLTDFGRAHRRERGGSRARQRFLVEARVLPQQQVVTGEFGPAQAKRVARQPLHEVTCDCTRRILLADDEPQTSRLTGRLAVDHEVRGAPPGAQTKNG</sequence>